<accession>A0A1Z8JTD5</accession>
<feature type="region of interest" description="Disordered" evidence="7">
    <location>
        <begin position="559"/>
        <end position="586"/>
    </location>
</feature>
<gene>
    <name evidence="9" type="ORF">CAS74_000049</name>
</gene>
<organism evidence="9 10">
    <name type="scientific">Pichia kudriavzevii</name>
    <name type="common">Yeast</name>
    <name type="synonym">Issatchenkia orientalis</name>
    <dbReference type="NCBI Taxonomy" id="4909"/>
    <lineage>
        <taxon>Eukaryota</taxon>
        <taxon>Fungi</taxon>
        <taxon>Dikarya</taxon>
        <taxon>Ascomycota</taxon>
        <taxon>Saccharomycotina</taxon>
        <taxon>Pichiomycetes</taxon>
        <taxon>Pichiales</taxon>
        <taxon>Pichiaceae</taxon>
        <taxon>Pichia</taxon>
    </lineage>
</organism>
<dbReference type="GO" id="GO:0090307">
    <property type="term" value="P:mitotic spindle assembly"/>
    <property type="evidence" value="ECO:0007669"/>
    <property type="project" value="TreeGrafter"/>
</dbReference>
<feature type="compositionally biased region" description="Low complexity" evidence="7">
    <location>
        <begin position="940"/>
        <end position="957"/>
    </location>
</feature>
<dbReference type="GO" id="GO:0008017">
    <property type="term" value="F:microtubule binding"/>
    <property type="evidence" value="ECO:0007669"/>
    <property type="project" value="TreeGrafter"/>
</dbReference>
<dbReference type="AlphaFoldDB" id="A0A1Z8JTD5"/>
<evidence type="ECO:0000259" key="8">
    <source>
        <dbReference type="Pfam" id="PF12348"/>
    </source>
</evidence>
<feature type="region of interest" description="Disordered" evidence="7">
    <location>
        <begin position="912"/>
        <end position="1004"/>
    </location>
</feature>
<keyword evidence="5" id="KW-0493">Microtubule</keyword>
<dbReference type="PANTHER" id="PTHR21567">
    <property type="entry name" value="CLASP"/>
    <property type="match status" value="1"/>
</dbReference>
<feature type="domain" description="CLASP N-terminal" evidence="8">
    <location>
        <begin position="25"/>
        <end position="139"/>
    </location>
</feature>
<keyword evidence="6" id="KW-0131">Cell cycle</keyword>
<comment type="subcellular location">
    <subcellularLocation>
        <location evidence="1">Cytoplasm</location>
        <location evidence="1">Cytoskeleton</location>
        <location evidence="1">Spindle</location>
    </subcellularLocation>
</comment>
<dbReference type="InterPro" id="IPR011989">
    <property type="entry name" value="ARM-like"/>
</dbReference>
<dbReference type="PANTHER" id="PTHR21567:SF9">
    <property type="entry name" value="CLIP-ASSOCIATING PROTEIN"/>
    <property type="match status" value="1"/>
</dbReference>
<comment type="caution">
    <text evidence="9">The sequence shown here is derived from an EMBL/GenBank/DDBJ whole genome shotgun (WGS) entry which is preliminary data.</text>
</comment>
<dbReference type="GO" id="GO:1990023">
    <property type="term" value="C:mitotic spindle midzone"/>
    <property type="evidence" value="ECO:0007669"/>
    <property type="project" value="TreeGrafter"/>
</dbReference>
<evidence type="ECO:0000313" key="10">
    <source>
        <dbReference type="Proteomes" id="UP000195871"/>
    </source>
</evidence>
<sequence>MCASHVSDPGMLMVFSIRNSHDPQEMEYAITNFKQYIKRNLVDLTHVEDYCTSLILVFNDCRDLCVLAFSTLCHLIKRVSIQDPKVLSGVYNSVIPFLLERLVETKDSIRLTALKSIKTCIESAPNGEINQIIQFLVGDGMKDEYIQGPVLDLLYQITESSANFKFSFKYILDNIIHILSSDNEDVVHKVNQLLVLYFTRINPTNNTARSDLVNSLVEEKIDPNVVSILLNSIDATLFNKYLSQLDSSEPDIQAKAHLDEILDKIPMWNADDSNLKPLDFDRDSSKAAYENMLSNFQTHFEGKESERNWKQRQELIIKLREILRGGNLLQDYSIENYLYLIREVKECICKGMLSLRTSLSNNSCQLVKDLGLFIGAYLDFSLVETFLNSLIKLTSARKIIQHQNANVAIIALLLYTSLNPKIFNMLIATSQDKNIQPRVYTGNWVQLLILKNYDPQDKELLHYIVDSLESVIIRGLSDPLPLVKDAMRNSFWTLCELEPRYESKFMRKLDPQTVKGLERAKSMYSSTIKKLIAPVKPMRPLKNLHRQNALPNLSYEPVRKLQRSESLHENRKTEPEKKQIRNHTIGSDVSKIEKLETIIGVERERERDEMEDFTGRLKRENVIYEELTSDSKSLQKSGFEKLLKESDSSSITIKFHNALNSLTITNHELFDVIFQKDSYFKKISSYISTDNVLRLFCMYYASHPDTPIEFIIDGLSIEDLCLSSIKIIDYATDTSKINNINLSIQFIKNKYRMINSILKLLEKLLTFKKDQIKSYLLASIFECLISSYSIIQADEAFKAQYIIIFELCLNEYPDLFLRALDETTDEINKVEISKELKILTNEDDGSTSMFSNDDKLLSPIKVNGEELGENLDEMTRVTDMTMILPKSKGHGLFDMKSDEIMGSDIFVDEGTDYENKENENPRDAMDYSKSDSFVDEKGLQQQQQQQQQHSNNNNKQQLIDESEIESTGTAQNDQTMHDVKGSEEEQEVPSVVDITDNDNVNQEESPYPLDEIIEEGSNISIIMKEDKVMSDSTPDINMLTIEDFGDTKIDGHLGVVLAELLEASPAEFQGLDNLETYQDFVNLFHSIERLDKVDVYNQMVVNIEKETFIVESLSLIRYNGYIEHGIIDALDKIVHIPEFVCFDEIISMFDVKTLVSFKFNKKSDRLQEMILKSILDKLEQIDCEDVFMIGTFLKRYVEHADSFIRMYSTLIFERLYHFHSNHKVDKNGVELVDELLVKDMGDHLIRYCNI</sequence>
<feature type="domain" description="CLASP N-terminal" evidence="8">
    <location>
        <begin position="291"/>
        <end position="518"/>
    </location>
</feature>
<evidence type="ECO:0000256" key="5">
    <source>
        <dbReference type="ARBA" id="ARBA00022701"/>
    </source>
</evidence>
<evidence type="ECO:0000256" key="7">
    <source>
        <dbReference type="SAM" id="MobiDB-lite"/>
    </source>
</evidence>
<dbReference type="GO" id="GO:0051301">
    <property type="term" value="P:cell division"/>
    <property type="evidence" value="ECO:0007669"/>
    <property type="project" value="UniProtKB-KW"/>
</dbReference>
<dbReference type="EMBL" id="NHMM01000001">
    <property type="protein sequence ID" value="OUT23692.1"/>
    <property type="molecule type" value="Genomic_DNA"/>
</dbReference>
<evidence type="ECO:0000256" key="3">
    <source>
        <dbReference type="ARBA" id="ARBA00016012"/>
    </source>
</evidence>
<reference evidence="9 10" key="1">
    <citation type="submission" date="2017-05" db="EMBL/GenBank/DDBJ databases">
        <title>The Genome Sequence of Candida krusei Ckrusei653.</title>
        <authorList>
            <person name="Cuomo C."/>
            <person name="Forche A."/>
            <person name="Young S."/>
            <person name="Abouelleil A."/>
            <person name="Cao P."/>
            <person name="Chapman S."/>
            <person name="Cusick C."/>
            <person name="Shea T."/>
            <person name="Nusbaum C."/>
            <person name="Birren B."/>
        </authorList>
    </citation>
    <scope>NUCLEOTIDE SEQUENCE [LARGE SCALE GENOMIC DNA]</scope>
    <source>
        <strain evidence="9 10">Ckrusei653</strain>
    </source>
</reference>
<dbReference type="SUPFAM" id="SSF48371">
    <property type="entry name" value="ARM repeat"/>
    <property type="match status" value="1"/>
</dbReference>
<keyword evidence="6" id="KW-0498">Mitosis</keyword>
<dbReference type="InterPro" id="IPR024395">
    <property type="entry name" value="CLASP_N_dom"/>
</dbReference>
<dbReference type="GO" id="GO:0060172">
    <property type="term" value="P:astral microtubule depolymerization"/>
    <property type="evidence" value="ECO:0007669"/>
    <property type="project" value="TreeGrafter"/>
</dbReference>
<protein>
    <recommendedName>
        <fullName evidence="3">Protein STU1</fullName>
    </recommendedName>
</protein>
<feature type="compositionally biased region" description="Basic and acidic residues" evidence="7">
    <location>
        <begin position="913"/>
        <end position="938"/>
    </location>
</feature>
<feature type="compositionally biased region" description="Polar residues" evidence="7">
    <location>
        <begin position="965"/>
        <end position="974"/>
    </location>
</feature>
<dbReference type="Proteomes" id="UP000195871">
    <property type="component" value="Unassembled WGS sequence"/>
</dbReference>
<feature type="compositionally biased region" description="Basic and acidic residues" evidence="7">
    <location>
        <begin position="559"/>
        <end position="579"/>
    </location>
</feature>
<dbReference type="InterPro" id="IPR016024">
    <property type="entry name" value="ARM-type_fold"/>
</dbReference>
<keyword evidence="4" id="KW-0132">Cell division</keyword>
<evidence type="ECO:0000256" key="2">
    <source>
        <dbReference type="ARBA" id="ARBA00009549"/>
    </source>
</evidence>
<dbReference type="GO" id="GO:0005815">
    <property type="term" value="C:microtubule organizing center"/>
    <property type="evidence" value="ECO:0007669"/>
    <property type="project" value="TreeGrafter"/>
</dbReference>
<proteinExistence type="inferred from homology"/>
<evidence type="ECO:0000256" key="1">
    <source>
        <dbReference type="ARBA" id="ARBA00004186"/>
    </source>
</evidence>
<name>A0A1Z8JTD5_PICKU</name>
<evidence type="ECO:0000313" key="9">
    <source>
        <dbReference type="EMBL" id="OUT23692.1"/>
    </source>
</evidence>
<dbReference type="Gene3D" id="1.25.10.10">
    <property type="entry name" value="Leucine-rich Repeat Variant"/>
    <property type="match status" value="2"/>
</dbReference>
<comment type="similarity">
    <text evidence="2">Belongs to the CLASP family.</text>
</comment>
<dbReference type="Pfam" id="PF12348">
    <property type="entry name" value="CLASP_N"/>
    <property type="match status" value="2"/>
</dbReference>
<dbReference type="GO" id="GO:0005881">
    <property type="term" value="C:cytoplasmic microtubule"/>
    <property type="evidence" value="ECO:0007669"/>
    <property type="project" value="TreeGrafter"/>
</dbReference>
<evidence type="ECO:0000256" key="4">
    <source>
        <dbReference type="ARBA" id="ARBA00022618"/>
    </source>
</evidence>
<evidence type="ECO:0000256" key="6">
    <source>
        <dbReference type="ARBA" id="ARBA00022776"/>
    </source>
</evidence>
<dbReference type="GO" id="GO:0005876">
    <property type="term" value="C:spindle microtubule"/>
    <property type="evidence" value="ECO:0007669"/>
    <property type="project" value="TreeGrafter"/>
</dbReference>
<dbReference type="VEuPathDB" id="FungiDB:C5L36_0C00550"/>